<protein>
    <submittedName>
        <fullName evidence="2">Uncharacterized protein</fullName>
    </submittedName>
</protein>
<organism evidence="2 3">
    <name type="scientific">Hypocrea virens (strain Gv29-8 / FGSC 10586)</name>
    <name type="common">Gliocladium virens</name>
    <name type="synonym">Trichoderma virens</name>
    <dbReference type="NCBI Taxonomy" id="413071"/>
    <lineage>
        <taxon>Eukaryota</taxon>
        <taxon>Fungi</taxon>
        <taxon>Dikarya</taxon>
        <taxon>Ascomycota</taxon>
        <taxon>Pezizomycotina</taxon>
        <taxon>Sordariomycetes</taxon>
        <taxon>Hypocreomycetidae</taxon>
        <taxon>Hypocreales</taxon>
        <taxon>Hypocreaceae</taxon>
        <taxon>Trichoderma</taxon>
    </lineage>
</organism>
<gene>
    <name evidence="2" type="ORF">TRIVIDRAFT_216436</name>
</gene>
<evidence type="ECO:0000313" key="3">
    <source>
        <dbReference type="Proteomes" id="UP000007115"/>
    </source>
</evidence>
<dbReference type="RefSeq" id="XP_013954309.1">
    <property type="nucleotide sequence ID" value="XM_014098834.1"/>
</dbReference>
<dbReference type="HOGENOM" id="CLU_1825551_0_0_1"/>
<dbReference type="InParanoid" id="G9MZR0"/>
<evidence type="ECO:0000256" key="1">
    <source>
        <dbReference type="SAM" id="MobiDB-lite"/>
    </source>
</evidence>
<evidence type="ECO:0000313" key="2">
    <source>
        <dbReference type="EMBL" id="EHK20116.1"/>
    </source>
</evidence>
<dbReference type="Proteomes" id="UP000007115">
    <property type="component" value="Unassembled WGS sequence"/>
</dbReference>
<dbReference type="VEuPathDB" id="FungiDB:TRIVIDRAFT_216436"/>
<feature type="compositionally biased region" description="Basic and acidic residues" evidence="1">
    <location>
        <begin position="101"/>
        <end position="111"/>
    </location>
</feature>
<accession>G9MZR0</accession>
<name>G9MZR0_HYPVG</name>
<sequence length="141" mass="15808">MERYGALWSLFVWGSRRRFVLGRRGQVHSRSRASTQPSTAGVARALRGSRLSGSRCSMGVSEIPAGYLPCGAVATSQYSSQPGRYMGTQAGTSTIRPGMAVDRRPDRDRTRGTRWPRFPHFSKDRHSPRQNMTGMCLYLWP</sequence>
<dbReference type="GeneID" id="25791108"/>
<proteinExistence type="predicted"/>
<keyword evidence="3" id="KW-1185">Reference proteome</keyword>
<dbReference type="EMBL" id="ABDF02000081">
    <property type="protein sequence ID" value="EHK20116.1"/>
    <property type="molecule type" value="Genomic_DNA"/>
</dbReference>
<comment type="caution">
    <text evidence="2">The sequence shown here is derived from an EMBL/GenBank/DDBJ whole genome shotgun (WGS) entry which is preliminary data.</text>
</comment>
<reference evidence="2 3" key="1">
    <citation type="journal article" date="2011" name="Genome Biol.">
        <title>Comparative genome sequence analysis underscores mycoparasitism as the ancestral life style of Trichoderma.</title>
        <authorList>
            <person name="Kubicek C.P."/>
            <person name="Herrera-Estrella A."/>
            <person name="Seidl-Seiboth V."/>
            <person name="Martinez D.A."/>
            <person name="Druzhinina I.S."/>
            <person name="Thon M."/>
            <person name="Zeilinger S."/>
            <person name="Casas-Flores S."/>
            <person name="Horwitz B.A."/>
            <person name="Mukherjee P.K."/>
            <person name="Mukherjee M."/>
            <person name="Kredics L."/>
            <person name="Alcaraz L.D."/>
            <person name="Aerts A."/>
            <person name="Antal Z."/>
            <person name="Atanasova L."/>
            <person name="Cervantes-Badillo M.G."/>
            <person name="Challacombe J."/>
            <person name="Chertkov O."/>
            <person name="McCluskey K."/>
            <person name="Coulpier F."/>
            <person name="Deshpande N."/>
            <person name="von Doehren H."/>
            <person name="Ebbole D.J."/>
            <person name="Esquivel-Naranjo E.U."/>
            <person name="Fekete E."/>
            <person name="Flipphi M."/>
            <person name="Glaser F."/>
            <person name="Gomez-Rodriguez E.Y."/>
            <person name="Gruber S."/>
            <person name="Han C."/>
            <person name="Henrissat B."/>
            <person name="Hermosa R."/>
            <person name="Hernandez-Onate M."/>
            <person name="Karaffa L."/>
            <person name="Kosti I."/>
            <person name="Le Crom S."/>
            <person name="Lindquist E."/>
            <person name="Lucas S."/>
            <person name="Luebeck M."/>
            <person name="Luebeck P.S."/>
            <person name="Margeot A."/>
            <person name="Metz B."/>
            <person name="Misra M."/>
            <person name="Nevalainen H."/>
            <person name="Omann M."/>
            <person name="Packer N."/>
            <person name="Perrone G."/>
            <person name="Uresti-Rivera E.E."/>
            <person name="Salamov A."/>
            <person name="Schmoll M."/>
            <person name="Seiboth B."/>
            <person name="Shapiro H."/>
            <person name="Sukno S."/>
            <person name="Tamayo-Ramos J.A."/>
            <person name="Tisch D."/>
            <person name="Wiest A."/>
            <person name="Wilkinson H.H."/>
            <person name="Zhang M."/>
            <person name="Coutinho P.M."/>
            <person name="Kenerley C.M."/>
            <person name="Monte E."/>
            <person name="Baker S.E."/>
            <person name="Grigoriev I.V."/>
        </authorList>
    </citation>
    <scope>NUCLEOTIDE SEQUENCE [LARGE SCALE GENOMIC DNA]</scope>
    <source>
        <strain evidence="3">Gv29-8 / FGSC 10586</strain>
    </source>
</reference>
<dbReference type="AlphaFoldDB" id="G9MZR0"/>
<feature type="region of interest" description="Disordered" evidence="1">
    <location>
        <begin position="89"/>
        <end position="127"/>
    </location>
</feature>